<feature type="signal peptide" evidence="1">
    <location>
        <begin position="1"/>
        <end position="19"/>
    </location>
</feature>
<dbReference type="RefSeq" id="WP_225689484.1">
    <property type="nucleotide sequence ID" value="NZ_JAERSE020000003.1"/>
</dbReference>
<evidence type="ECO:0000256" key="1">
    <source>
        <dbReference type="SAM" id="SignalP"/>
    </source>
</evidence>
<accession>A0ABS8A6M2</accession>
<reference evidence="3 4" key="1">
    <citation type="submission" date="2021-09" db="EMBL/GenBank/DDBJ databases">
        <title>Genome sequencing and assembly of Chryseobacterium sp. RG1.</title>
        <authorList>
            <person name="Chhetri G."/>
        </authorList>
    </citation>
    <scope>NUCLEOTIDE SEQUENCE [LARGE SCALE GENOMIC DNA]</scope>
    <source>
        <strain evidence="3 4">RG1</strain>
    </source>
</reference>
<dbReference type="NCBIfam" id="TIGR03696">
    <property type="entry name" value="Rhs_assc_core"/>
    <property type="match status" value="1"/>
</dbReference>
<dbReference type="InterPro" id="IPR022385">
    <property type="entry name" value="Rhs_assc_core"/>
</dbReference>
<feature type="chain" id="PRO_5047173894" evidence="1">
    <location>
        <begin position="20"/>
        <end position="1157"/>
    </location>
</feature>
<protein>
    <submittedName>
        <fullName evidence="3">RHS repeat-associated core domain-containing protein</fullName>
    </submittedName>
</protein>
<dbReference type="Pfam" id="PF20041">
    <property type="entry name" value="DUF6443"/>
    <property type="match status" value="1"/>
</dbReference>
<name>A0ABS8A6M2_9FLAO</name>
<evidence type="ECO:0000313" key="4">
    <source>
        <dbReference type="Proteomes" id="UP000618240"/>
    </source>
</evidence>
<organism evidence="3 4">
    <name type="scientific">Chryseobacterium tagetis</name>
    <dbReference type="NCBI Taxonomy" id="2801334"/>
    <lineage>
        <taxon>Bacteria</taxon>
        <taxon>Pseudomonadati</taxon>
        <taxon>Bacteroidota</taxon>
        <taxon>Flavobacteriia</taxon>
        <taxon>Flavobacteriales</taxon>
        <taxon>Weeksellaceae</taxon>
        <taxon>Chryseobacterium group</taxon>
        <taxon>Chryseobacterium</taxon>
    </lineage>
</organism>
<evidence type="ECO:0000313" key="3">
    <source>
        <dbReference type="EMBL" id="MCA6068270.1"/>
    </source>
</evidence>
<dbReference type="InterPro" id="IPR050708">
    <property type="entry name" value="T6SS_VgrG/RHS"/>
</dbReference>
<evidence type="ECO:0000259" key="2">
    <source>
        <dbReference type="Pfam" id="PF20041"/>
    </source>
</evidence>
<comment type="caution">
    <text evidence="3">The sequence shown here is derived from an EMBL/GenBank/DDBJ whole genome shotgun (WGS) entry which is preliminary data.</text>
</comment>
<dbReference type="PANTHER" id="PTHR32305">
    <property type="match status" value="1"/>
</dbReference>
<keyword evidence="4" id="KW-1185">Reference proteome</keyword>
<dbReference type="EMBL" id="JAERSE020000003">
    <property type="protein sequence ID" value="MCA6068270.1"/>
    <property type="molecule type" value="Genomic_DNA"/>
</dbReference>
<sequence length="1157" mass="129382">MKKMMIPISALLMGGAAHAQLSTTENYVYSKTYLSDPTKPDVRTSETVQYFDGLGRAKQVVNIKASPLGRDVATPIVYDGSGRQTREYLPIPQQSTTNGSIYPQASGLIPYPVTDPNNVYNGDRIFTEKQVENSPLDRILSQKQVGDAWSNKPVQFDYGTSTDGEVKKYTASFNYSTFVSGIVLSPASYATGELYKNTVTDEDGNMTIEFKNWKGQVVMVRKMLDTDTKADTYYVYNNYNQLAYVIPPLAAAANAVDETTLNNLCYQYKYDGRNRLVEKKVPGKGWEYMVYDKADRLIMTQDANLNAKSKWIFTKYDQFGRVIMTGILAGGDRVNMQNQAGYFTIAESRNTNGYSKSGIQVYYTNTYFLDIETVLSVNYYDTYPAGTPVFTPTIPNQSVVLTDNMSSELSTKGLPLASYVKNIEDDNWTKSYSYYDTKGRVIATHSINHLGGYTKTESELDFAGLAKQTLTYHKRLSTDTERVITEIFEYDNQNRLKVHKHKVDNNAEEILAQNDYNELSQLTTKKVGGTTVGIGLQEVNYAYNIRGWMTQINDPVNLGTTDLFGYKINYNQVQGLAFPNSDFPNLEVKPKYNGNIAEVSWKTATTSGDNLRRYGYVYDGLNRLQAGFYQKDTNPSAQEYFEKLDYDLNGNITNLKRSEGLLTGSATAMTIDDLSYSYTGNRLNSVTDLSGQYNGYPDTSGNTIPYDLNGNMTSHVDKGILGIGYNFLNLPSSLLFNAGLSTRTGILRNNTSYLYRADGVKVKKTYKFAPYDPFGTATQLSTEITDYLDGFQYKGSAESGPRGTTVFVTALQFYPTAEGYYDFVKNKYIYNYTDHLGNVRLSYFNNGTAIEVLEENNYYPFGLKHEGYNPTAGNSSYQYKYNGKELQTDSGMYDYGARMYMPDLGRWGVVDPLAEINRGWSPYRYAYNNPMRFIDPDGRLEGDFISEDGTYLGNDGIDDKKIYVVKTTKTSFDSGAPSQGISNKDRKSTEKFITENSGKTDAFKANSIAYDNSVEIESSADTRQSMVNIVNQDDGKGGTSDANNREYGGRIKKDGTVVEAPPGKVGVPGVDQTATISITTYFTDQVTFHDHPSGVKIEGKDTSKWNQAPSFRGGDIEGGHNKSEYVFGRRDGTVYIYNNKGVQATVPQKYFVTPNKK</sequence>
<proteinExistence type="predicted"/>
<feature type="domain" description="DUF6443" evidence="2">
    <location>
        <begin position="35"/>
        <end position="158"/>
    </location>
</feature>
<dbReference type="PANTHER" id="PTHR32305:SF15">
    <property type="entry name" value="PROTEIN RHSA-RELATED"/>
    <property type="match status" value="1"/>
</dbReference>
<dbReference type="Gene3D" id="2.180.10.10">
    <property type="entry name" value="RHS repeat-associated core"/>
    <property type="match status" value="1"/>
</dbReference>
<dbReference type="Proteomes" id="UP000618240">
    <property type="component" value="Unassembled WGS sequence"/>
</dbReference>
<gene>
    <name evidence="3" type="ORF">JI747_013830</name>
</gene>
<keyword evidence="1" id="KW-0732">Signal</keyword>
<dbReference type="InterPro" id="IPR045619">
    <property type="entry name" value="DUF6443"/>
</dbReference>